<keyword evidence="1" id="KW-0472">Membrane</keyword>
<feature type="transmembrane region" description="Helical" evidence="1">
    <location>
        <begin position="96"/>
        <end position="114"/>
    </location>
</feature>
<keyword evidence="1" id="KW-1133">Transmembrane helix</keyword>
<gene>
    <name evidence="3" type="ORF">B1H20_22695</name>
</gene>
<feature type="transmembrane region" description="Helical" evidence="1">
    <location>
        <begin position="166"/>
        <end position="185"/>
    </location>
</feature>
<organism evidence="3 4">
    <name type="scientific">Streptomyces violaceoruber</name>
    <dbReference type="NCBI Taxonomy" id="1935"/>
    <lineage>
        <taxon>Bacteria</taxon>
        <taxon>Bacillati</taxon>
        <taxon>Actinomycetota</taxon>
        <taxon>Actinomycetes</taxon>
        <taxon>Kitasatosporales</taxon>
        <taxon>Streptomycetaceae</taxon>
        <taxon>Streptomyces</taxon>
        <taxon>Streptomyces violaceoruber group</taxon>
    </lineage>
</organism>
<name>A0A1V0UF63_STRVN</name>
<proteinExistence type="predicted"/>
<dbReference type="AlphaFoldDB" id="A0A1V0UF63"/>
<dbReference type="Proteomes" id="UP000192445">
    <property type="component" value="Chromosome"/>
</dbReference>
<feature type="transmembrane region" description="Helical" evidence="1">
    <location>
        <begin position="32"/>
        <end position="51"/>
    </location>
</feature>
<dbReference type="InterPro" id="IPR050039">
    <property type="entry name" value="MAB_1171c-like"/>
</dbReference>
<dbReference type="Pfam" id="PF20182">
    <property type="entry name" value="DUF6545"/>
    <property type="match status" value="1"/>
</dbReference>
<feature type="domain" description="DUF6545" evidence="2">
    <location>
        <begin position="236"/>
        <end position="368"/>
    </location>
</feature>
<feature type="transmembrane region" description="Helical" evidence="1">
    <location>
        <begin position="63"/>
        <end position="84"/>
    </location>
</feature>
<protein>
    <recommendedName>
        <fullName evidence="2">DUF6545 domain-containing protein</fullName>
    </recommendedName>
</protein>
<feature type="transmembrane region" description="Helical" evidence="1">
    <location>
        <begin position="134"/>
        <end position="154"/>
    </location>
</feature>
<dbReference type="KEGG" id="svu:B1H20_22695"/>
<evidence type="ECO:0000313" key="4">
    <source>
        <dbReference type="Proteomes" id="UP000192445"/>
    </source>
</evidence>
<sequence length="385" mass="42157">MSVWYQSAGTIVLWLAVLMRAPFVSRSPQQRGLWLAVAMAVIAMTLNLPSVRGLTTELLGEGHVVGLVRSIFGVISAAAVLYFVAETTNRTHLRQWYQGGVCALLIALVVIDMIEDQPHGYVVSGARDSPLLISYWLLLTAAHLVTNALCIHMCWRYARKGASYSLVWSLRLFGVGTAFAGLYWVGQLALLFSPAAWITALQPYCMEAHGLFRAGALLVPVARAARCISVDIFIVWRLWPLWRELTAAVPGVTLTKSRPRLLEILWPPVPWNMFAYCKVIETRDAILVLRGHVGPALLEEARAFVSGLTIAEGQRDAAVLAYSMHGACRSKPVRSCSAASAVPVSPPPSNQGDFLSEVQFLLEVTRVYGLVARSYAGRPEASRAV</sequence>
<keyword evidence="1" id="KW-0812">Transmembrane</keyword>
<accession>A0A1V0UF63</accession>
<dbReference type="InterPro" id="IPR046675">
    <property type="entry name" value="DUF6545"/>
</dbReference>
<evidence type="ECO:0000313" key="3">
    <source>
        <dbReference type="EMBL" id="ARF63873.1"/>
    </source>
</evidence>
<feature type="transmembrane region" description="Helical" evidence="1">
    <location>
        <begin position="6"/>
        <end position="25"/>
    </location>
</feature>
<evidence type="ECO:0000259" key="2">
    <source>
        <dbReference type="Pfam" id="PF20182"/>
    </source>
</evidence>
<dbReference type="EMBL" id="CP020570">
    <property type="protein sequence ID" value="ARF63873.1"/>
    <property type="molecule type" value="Genomic_DNA"/>
</dbReference>
<reference evidence="3 4" key="1">
    <citation type="submission" date="2017-03" db="EMBL/GenBank/DDBJ databases">
        <title>Complete Genome Sequence of a natural compounds producer, Streptomyces violaceus S21.</title>
        <authorList>
            <person name="Zhong C."/>
            <person name="Zhao Z."/>
            <person name="Fu J."/>
            <person name="Zong G."/>
            <person name="Qin R."/>
            <person name="Cao G."/>
        </authorList>
    </citation>
    <scope>NUCLEOTIDE SEQUENCE [LARGE SCALE GENOMIC DNA]</scope>
    <source>
        <strain evidence="3 4">S21</strain>
    </source>
</reference>
<evidence type="ECO:0000256" key="1">
    <source>
        <dbReference type="SAM" id="Phobius"/>
    </source>
</evidence>
<dbReference type="NCBIfam" id="NF042915">
    <property type="entry name" value="MAB_1171c_fam"/>
    <property type="match status" value="1"/>
</dbReference>